<evidence type="ECO:0000313" key="2">
    <source>
        <dbReference type="EMBL" id="PTQ48468.1"/>
    </source>
</evidence>
<dbReference type="Pfam" id="PF13432">
    <property type="entry name" value="TPR_16"/>
    <property type="match status" value="1"/>
</dbReference>
<dbReference type="EMBL" id="KZ772677">
    <property type="protein sequence ID" value="PTQ48468.1"/>
    <property type="molecule type" value="Genomic_DNA"/>
</dbReference>
<gene>
    <name evidence="2" type="ORF">MARPO_0005s0111</name>
</gene>
<dbReference type="Gene3D" id="1.25.40.10">
    <property type="entry name" value="Tetratricopeptide repeat domain"/>
    <property type="match status" value="2"/>
</dbReference>
<dbReference type="OrthoDB" id="435413at2759"/>
<sequence>MRNLELLKANRFPMYVDNESDEGCSKQQNMMQSKVSTAERLSTPNMQVPRVAEELKVPLIRSLLTKALKAQHVERFKLAGTIFREVLQVLPKQRICLRALGAMALEINHYPEAVNWLQEGVREYPNDALFHTRLGDAYSGLGKYEEALEKYDRALGLVVDNQSLIAISDLDKMTLADETISNVEKNHTDVKSTFKRDQIKEPDIDDLNAGDLQGAVTLDGLKIACAKVLSKMGNGSLANAILMEVLKDSPGNIDALYEYGGLLLSHGLIKDAVSVFLKLMIARPGSKKIRRSLSKALKHQQGLESLKNELAPEAMAAPALAFIASCVKDYGAISEAVELYEMASTMSPSTPGYFLSLIHLYEVTYEYHKGLEKAVTFFRNAKSSIRNLSYRSAIECIDNNKGISQDQESNPSESHVGVEYPRWCILPSRDVEAEQERHVLVNNNQENDGSDRGTSCNYDESNLDSLAVVFTATKILFISGFLERASRLARIVEPARAASAKPLHQTLVRNEAAYFTCLHQILEDYPIPLPLGPIEKSNALFLAGDSHCLSAAWRRVCLRGKDCVLIPKLVTGLKIWHLRPESDFYPKIAFENTMKSIPDVSKVVMLYGEIDCRDGIIGAVEKGKYQDIEEGVQATVDLYIDILQKLVTERRFELFVHPIPPVLNETRPLVQTFNRILEQRLLFYKKAHPAIGGRLHWLDFVADLLTVEGLPVPFPLFC</sequence>
<reference evidence="3" key="1">
    <citation type="journal article" date="2017" name="Cell">
        <title>Insights into land plant evolution garnered from the Marchantia polymorpha genome.</title>
        <authorList>
            <person name="Bowman J.L."/>
            <person name="Kohchi T."/>
            <person name="Yamato K.T."/>
            <person name="Jenkins J."/>
            <person name="Shu S."/>
            <person name="Ishizaki K."/>
            <person name="Yamaoka S."/>
            <person name="Nishihama R."/>
            <person name="Nakamura Y."/>
            <person name="Berger F."/>
            <person name="Adam C."/>
            <person name="Aki S.S."/>
            <person name="Althoff F."/>
            <person name="Araki T."/>
            <person name="Arteaga-Vazquez M.A."/>
            <person name="Balasubrmanian S."/>
            <person name="Barry K."/>
            <person name="Bauer D."/>
            <person name="Boehm C.R."/>
            <person name="Briginshaw L."/>
            <person name="Caballero-Perez J."/>
            <person name="Catarino B."/>
            <person name="Chen F."/>
            <person name="Chiyoda S."/>
            <person name="Chovatia M."/>
            <person name="Davies K.M."/>
            <person name="Delmans M."/>
            <person name="Demura T."/>
            <person name="Dierschke T."/>
            <person name="Dolan L."/>
            <person name="Dorantes-Acosta A.E."/>
            <person name="Eklund D.M."/>
            <person name="Florent S.N."/>
            <person name="Flores-Sandoval E."/>
            <person name="Fujiyama A."/>
            <person name="Fukuzawa H."/>
            <person name="Galik B."/>
            <person name="Grimanelli D."/>
            <person name="Grimwood J."/>
            <person name="Grossniklaus U."/>
            <person name="Hamada T."/>
            <person name="Haseloff J."/>
            <person name="Hetherington A.J."/>
            <person name="Higo A."/>
            <person name="Hirakawa Y."/>
            <person name="Hundley H.N."/>
            <person name="Ikeda Y."/>
            <person name="Inoue K."/>
            <person name="Inoue S.I."/>
            <person name="Ishida S."/>
            <person name="Jia Q."/>
            <person name="Kakita M."/>
            <person name="Kanazawa T."/>
            <person name="Kawai Y."/>
            <person name="Kawashima T."/>
            <person name="Kennedy M."/>
            <person name="Kinose K."/>
            <person name="Kinoshita T."/>
            <person name="Kohara Y."/>
            <person name="Koide E."/>
            <person name="Komatsu K."/>
            <person name="Kopischke S."/>
            <person name="Kubo M."/>
            <person name="Kyozuka J."/>
            <person name="Lagercrantz U."/>
            <person name="Lin S.S."/>
            <person name="Lindquist E."/>
            <person name="Lipzen A.M."/>
            <person name="Lu C.W."/>
            <person name="De Luna E."/>
            <person name="Martienssen R.A."/>
            <person name="Minamino N."/>
            <person name="Mizutani M."/>
            <person name="Mizutani M."/>
            <person name="Mochizuki N."/>
            <person name="Monte I."/>
            <person name="Mosher R."/>
            <person name="Nagasaki H."/>
            <person name="Nakagami H."/>
            <person name="Naramoto S."/>
            <person name="Nishitani K."/>
            <person name="Ohtani M."/>
            <person name="Okamoto T."/>
            <person name="Okumura M."/>
            <person name="Phillips J."/>
            <person name="Pollak B."/>
            <person name="Reinders A."/>
            <person name="Rovekamp M."/>
            <person name="Sano R."/>
            <person name="Sawa S."/>
            <person name="Schmid M.W."/>
            <person name="Shirakawa M."/>
            <person name="Solano R."/>
            <person name="Spunde A."/>
            <person name="Suetsugu N."/>
            <person name="Sugano S."/>
            <person name="Sugiyama A."/>
            <person name="Sun R."/>
            <person name="Suzuki Y."/>
            <person name="Takenaka M."/>
            <person name="Takezawa D."/>
            <person name="Tomogane H."/>
            <person name="Tsuzuki M."/>
            <person name="Ueda T."/>
            <person name="Umeda M."/>
            <person name="Ward J.M."/>
            <person name="Watanabe Y."/>
            <person name="Yazaki K."/>
            <person name="Yokoyama R."/>
            <person name="Yoshitake Y."/>
            <person name="Yotsui I."/>
            <person name="Zachgo S."/>
            <person name="Schmutz J."/>
        </authorList>
    </citation>
    <scope>NUCLEOTIDE SEQUENCE [LARGE SCALE GENOMIC DNA]</scope>
    <source>
        <strain evidence="3">Tak-1</strain>
    </source>
</reference>
<dbReference type="SMART" id="SM00028">
    <property type="entry name" value="TPR"/>
    <property type="match status" value="3"/>
</dbReference>
<dbReference type="PANTHER" id="PTHR44998:SF1">
    <property type="entry name" value="UDP-N-ACETYLGLUCOSAMINE--PEPTIDE N-ACETYLGLUCOSAMINYLTRANSFERASE 110 KDA SUBUNIT"/>
    <property type="match status" value="1"/>
</dbReference>
<proteinExistence type="predicted"/>
<dbReference type="PANTHER" id="PTHR44998">
    <property type="match status" value="1"/>
</dbReference>
<keyword evidence="3" id="KW-1185">Reference proteome</keyword>
<dbReference type="InterPro" id="IPR019734">
    <property type="entry name" value="TPR_rpt"/>
</dbReference>
<keyword evidence="1" id="KW-0802">TPR repeat</keyword>
<dbReference type="PROSITE" id="PS50293">
    <property type="entry name" value="TPR_REGION"/>
    <property type="match status" value="1"/>
</dbReference>
<dbReference type="AlphaFoldDB" id="A0A2R6XQT6"/>
<evidence type="ECO:0000313" key="3">
    <source>
        <dbReference type="Proteomes" id="UP000244005"/>
    </source>
</evidence>
<protein>
    <submittedName>
        <fullName evidence="2">Uncharacterized protein</fullName>
    </submittedName>
</protein>
<dbReference type="InterPro" id="IPR011990">
    <property type="entry name" value="TPR-like_helical_dom_sf"/>
</dbReference>
<accession>A0A2R6XQT6</accession>
<dbReference type="PROSITE" id="PS50005">
    <property type="entry name" value="TPR"/>
    <property type="match status" value="1"/>
</dbReference>
<dbReference type="SUPFAM" id="SSF48452">
    <property type="entry name" value="TPR-like"/>
    <property type="match status" value="1"/>
</dbReference>
<dbReference type="Proteomes" id="UP000244005">
    <property type="component" value="Unassembled WGS sequence"/>
</dbReference>
<name>A0A2R6XQT6_MARPO</name>
<evidence type="ECO:0000256" key="1">
    <source>
        <dbReference type="PROSITE-ProRule" id="PRU00339"/>
    </source>
</evidence>
<feature type="repeat" description="TPR" evidence="1">
    <location>
        <begin position="128"/>
        <end position="161"/>
    </location>
</feature>
<organism evidence="2 3">
    <name type="scientific">Marchantia polymorpha</name>
    <name type="common">Common liverwort</name>
    <name type="synonym">Marchantia aquatica</name>
    <dbReference type="NCBI Taxonomy" id="3197"/>
    <lineage>
        <taxon>Eukaryota</taxon>
        <taxon>Viridiplantae</taxon>
        <taxon>Streptophyta</taxon>
        <taxon>Embryophyta</taxon>
        <taxon>Marchantiophyta</taxon>
        <taxon>Marchantiopsida</taxon>
        <taxon>Marchantiidae</taxon>
        <taxon>Marchantiales</taxon>
        <taxon>Marchantiaceae</taxon>
        <taxon>Marchantia</taxon>
    </lineage>
</organism>